<protein>
    <submittedName>
        <fullName evidence="1 2">Uncharacterized protein</fullName>
    </submittedName>
</protein>
<evidence type="ECO:0000313" key="1">
    <source>
        <dbReference type="EMBL" id="KEH18743.1"/>
    </source>
</evidence>
<dbReference type="PaxDb" id="3880-AES84334"/>
<evidence type="ECO:0000313" key="3">
    <source>
        <dbReference type="Proteomes" id="UP000002051"/>
    </source>
</evidence>
<dbReference type="Proteomes" id="UP000002051">
    <property type="component" value="Chromosome 8"/>
</dbReference>
<proteinExistence type="predicted"/>
<reference evidence="1 3" key="2">
    <citation type="journal article" date="2014" name="BMC Genomics">
        <title>An improved genome release (version Mt4.0) for the model legume Medicago truncatula.</title>
        <authorList>
            <person name="Tang H."/>
            <person name="Krishnakumar V."/>
            <person name="Bidwell S."/>
            <person name="Rosen B."/>
            <person name="Chan A."/>
            <person name="Zhou S."/>
            <person name="Gentzbittel L."/>
            <person name="Childs K.L."/>
            <person name="Yandell M."/>
            <person name="Gundlach H."/>
            <person name="Mayer K.F."/>
            <person name="Schwartz D.C."/>
            <person name="Town C.D."/>
        </authorList>
    </citation>
    <scope>GENOME REANNOTATION</scope>
    <source>
        <strain evidence="1">A17</strain>
        <strain evidence="2 3">cv. Jemalong A17</strain>
    </source>
</reference>
<organism evidence="1 3">
    <name type="scientific">Medicago truncatula</name>
    <name type="common">Barrel medic</name>
    <name type="synonym">Medicago tribuloides</name>
    <dbReference type="NCBI Taxonomy" id="3880"/>
    <lineage>
        <taxon>Eukaryota</taxon>
        <taxon>Viridiplantae</taxon>
        <taxon>Streptophyta</taxon>
        <taxon>Embryophyta</taxon>
        <taxon>Tracheophyta</taxon>
        <taxon>Spermatophyta</taxon>
        <taxon>Magnoliopsida</taxon>
        <taxon>eudicotyledons</taxon>
        <taxon>Gunneridae</taxon>
        <taxon>Pentapetalae</taxon>
        <taxon>rosids</taxon>
        <taxon>fabids</taxon>
        <taxon>Fabales</taxon>
        <taxon>Fabaceae</taxon>
        <taxon>Papilionoideae</taxon>
        <taxon>50 kb inversion clade</taxon>
        <taxon>NPAAA clade</taxon>
        <taxon>Hologalegina</taxon>
        <taxon>IRL clade</taxon>
        <taxon>Trifolieae</taxon>
        <taxon>Medicago</taxon>
    </lineage>
</organism>
<reference evidence="2" key="3">
    <citation type="submission" date="2015-04" db="UniProtKB">
        <authorList>
            <consortium name="EnsemblPlants"/>
        </authorList>
    </citation>
    <scope>IDENTIFICATION</scope>
    <source>
        <strain evidence="2">cv. Jemalong A17</strain>
    </source>
</reference>
<dbReference type="EnsemblPlants" id="KEH18743">
    <property type="protein sequence ID" value="KEH18743"/>
    <property type="gene ID" value="MTR_8g028215"/>
</dbReference>
<evidence type="ECO:0000313" key="2">
    <source>
        <dbReference type="EnsemblPlants" id="KEH18743"/>
    </source>
</evidence>
<gene>
    <name evidence="1" type="ordered locus">MTR_8g028215</name>
</gene>
<dbReference type="AlphaFoldDB" id="G7ZYP6"/>
<dbReference type="HOGENOM" id="CLU_3090325_0_0_1"/>
<sequence>MVTFDFAHWKLTKVMGLHEFGDRVALIFLYWSEGSEANFHVSFEKNILQRNE</sequence>
<keyword evidence="3" id="KW-1185">Reference proteome</keyword>
<reference evidence="1 3" key="1">
    <citation type="journal article" date="2011" name="Nature">
        <title>The Medicago genome provides insight into the evolution of rhizobial symbioses.</title>
        <authorList>
            <person name="Young N.D."/>
            <person name="Debelle F."/>
            <person name="Oldroyd G.E."/>
            <person name="Geurts R."/>
            <person name="Cannon S.B."/>
            <person name="Udvardi M.K."/>
            <person name="Benedito V.A."/>
            <person name="Mayer K.F."/>
            <person name="Gouzy J."/>
            <person name="Schoof H."/>
            <person name="Van de Peer Y."/>
            <person name="Proost S."/>
            <person name="Cook D.R."/>
            <person name="Meyers B.C."/>
            <person name="Spannagl M."/>
            <person name="Cheung F."/>
            <person name="De Mita S."/>
            <person name="Krishnakumar V."/>
            <person name="Gundlach H."/>
            <person name="Zhou S."/>
            <person name="Mudge J."/>
            <person name="Bharti A.K."/>
            <person name="Murray J.D."/>
            <person name="Naoumkina M.A."/>
            <person name="Rosen B."/>
            <person name="Silverstein K.A."/>
            <person name="Tang H."/>
            <person name="Rombauts S."/>
            <person name="Zhao P.X."/>
            <person name="Zhou P."/>
            <person name="Barbe V."/>
            <person name="Bardou P."/>
            <person name="Bechner M."/>
            <person name="Bellec A."/>
            <person name="Berger A."/>
            <person name="Berges H."/>
            <person name="Bidwell S."/>
            <person name="Bisseling T."/>
            <person name="Choisne N."/>
            <person name="Couloux A."/>
            <person name="Denny R."/>
            <person name="Deshpande S."/>
            <person name="Dai X."/>
            <person name="Doyle J.J."/>
            <person name="Dudez A.M."/>
            <person name="Farmer A.D."/>
            <person name="Fouteau S."/>
            <person name="Franken C."/>
            <person name="Gibelin C."/>
            <person name="Gish J."/>
            <person name="Goldstein S."/>
            <person name="Gonzalez A.J."/>
            <person name="Green P.J."/>
            <person name="Hallab A."/>
            <person name="Hartog M."/>
            <person name="Hua A."/>
            <person name="Humphray S.J."/>
            <person name="Jeong D.H."/>
            <person name="Jing Y."/>
            <person name="Jocker A."/>
            <person name="Kenton S.M."/>
            <person name="Kim D.J."/>
            <person name="Klee K."/>
            <person name="Lai H."/>
            <person name="Lang C."/>
            <person name="Lin S."/>
            <person name="Macmil S.L."/>
            <person name="Magdelenat G."/>
            <person name="Matthews L."/>
            <person name="McCorrison J."/>
            <person name="Monaghan E.L."/>
            <person name="Mun J.H."/>
            <person name="Najar F.Z."/>
            <person name="Nicholson C."/>
            <person name="Noirot C."/>
            <person name="O'Bleness M."/>
            <person name="Paule C.R."/>
            <person name="Poulain J."/>
            <person name="Prion F."/>
            <person name="Qin B."/>
            <person name="Qu C."/>
            <person name="Retzel E.F."/>
            <person name="Riddle C."/>
            <person name="Sallet E."/>
            <person name="Samain S."/>
            <person name="Samson N."/>
            <person name="Sanders I."/>
            <person name="Saurat O."/>
            <person name="Scarpelli C."/>
            <person name="Schiex T."/>
            <person name="Segurens B."/>
            <person name="Severin A.J."/>
            <person name="Sherrier D.J."/>
            <person name="Shi R."/>
            <person name="Sims S."/>
            <person name="Singer S.R."/>
            <person name="Sinharoy S."/>
            <person name="Sterck L."/>
            <person name="Viollet A."/>
            <person name="Wang B.B."/>
            <person name="Wang K."/>
            <person name="Wang M."/>
            <person name="Wang X."/>
            <person name="Warfsmann J."/>
            <person name="Weissenbach J."/>
            <person name="White D.D."/>
            <person name="White J.D."/>
            <person name="Wiley G.B."/>
            <person name="Wincker P."/>
            <person name="Xing Y."/>
            <person name="Yang L."/>
            <person name="Yao Z."/>
            <person name="Ying F."/>
            <person name="Zhai J."/>
            <person name="Zhou L."/>
            <person name="Zuber A."/>
            <person name="Denarie J."/>
            <person name="Dixon R.A."/>
            <person name="May G.D."/>
            <person name="Schwartz D.C."/>
            <person name="Rogers J."/>
            <person name="Quetier F."/>
            <person name="Town C.D."/>
            <person name="Roe B.A."/>
        </authorList>
    </citation>
    <scope>NUCLEOTIDE SEQUENCE [LARGE SCALE GENOMIC DNA]</scope>
    <source>
        <strain evidence="1">A17</strain>
        <strain evidence="2 3">cv. Jemalong A17</strain>
    </source>
</reference>
<dbReference type="EMBL" id="CM001224">
    <property type="protein sequence ID" value="KEH18743.1"/>
    <property type="molecule type" value="Genomic_DNA"/>
</dbReference>
<accession>G7ZYP6</accession>
<name>G7ZYP6_MEDTR</name>